<dbReference type="KEGG" id="dre:108179106"/>
<protein>
    <submittedName>
        <fullName evidence="2">Sushi, nidogen and EGF-like domain-containing protein 1</fullName>
    </submittedName>
</protein>
<keyword evidence="1" id="KW-1185">Reference proteome</keyword>
<dbReference type="PANTHER" id="PTHR46160:SF9">
    <property type="entry name" value="PROTEIN PRY2-RELATED"/>
    <property type="match status" value="1"/>
</dbReference>
<dbReference type="RefSeq" id="XP_001341823.7">
    <property type="nucleotide sequence ID" value="XM_001341787.10"/>
</dbReference>
<reference evidence="2" key="1">
    <citation type="submission" date="2025-08" db="UniProtKB">
        <authorList>
            <consortium name="RefSeq"/>
        </authorList>
    </citation>
    <scope>IDENTIFICATION</scope>
    <source>
        <strain evidence="2">Tuebingen</strain>
        <tissue evidence="2">Fibroblasts and whole tissue</tissue>
    </source>
</reference>
<dbReference type="GeneID" id="108179106"/>
<dbReference type="AlphaFoldDB" id="A0A8M1Q7N4"/>
<evidence type="ECO:0000313" key="3">
    <source>
        <dbReference type="ZFIN" id="ZDB-GENE-141216-107"/>
    </source>
</evidence>
<gene>
    <name evidence="2 3" type="primary">si:dkey-201i2.2</name>
</gene>
<dbReference type="OrthoDB" id="6236007at2759"/>
<name>A0A8M1Q7N4_DANRE</name>
<dbReference type="GO" id="GO:0007160">
    <property type="term" value="P:cell-matrix adhesion"/>
    <property type="evidence" value="ECO:0007669"/>
    <property type="project" value="InterPro"/>
</dbReference>
<accession>A0A8M1Q7N4</accession>
<dbReference type="Pfam" id="PF06119">
    <property type="entry name" value="NIDO"/>
    <property type="match status" value="1"/>
</dbReference>
<dbReference type="Proteomes" id="UP000000437">
    <property type="component" value="Chromosome 12"/>
</dbReference>
<dbReference type="InterPro" id="IPR052749">
    <property type="entry name" value="Alpha-tectorin"/>
</dbReference>
<proteinExistence type="predicted"/>
<evidence type="ECO:0000313" key="2">
    <source>
        <dbReference type="RefSeq" id="XP_001341823.7"/>
    </source>
</evidence>
<dbReference type="PROSITE" id="PS51220">
    <property type="entry name" value="NIDO"/>
    <property type="match status" value="1"/>
</dbReference>
<dbReference type="SMART" id="SM00539">
    <property type="entry name" value="NIDO"/>
    <property type="match status" value="1"/>
</dbReference>
<dbReference type="AGR" id="ZFIN:ZDB-GENE-141216-107"/>
<sequence length="311" mass="33925">MKRSFHLLMFMSVLSLSRTQVTEFFTTALEMTTEATTVLPGSFYSFGSAAGDLLNPAADDGSSSVIPLLSPFQYFGLTYQQIYVNNNGFLTFNQASSQFAPNSFPANGSQDVIAGLWTNIDNSARGVVSYNQYTSGSVLASATQDINNYFPNLTFTASWVFVATWDKVAYFNSNTETSFQVVLISGSGYSFILMNYGDVAATGYPVQAGYDTAYSTDYFVISGSDSGSSISDLKTFSNVNVPGRYVFRVDTGSNTNKNEIVGLQGRLASFLDLADEGNKQIVLQQIQQELVKKGLPSNMKLTIKKVEKMLP</sequence>
<organism evidence="1 2">
    <name type="scientific">Danio rerio</name>
    <name type="common">Zebrafish</name>
    <name type="synonym">Brachydanio rerio</name>
    <dbReference type="NCBI Taxonomy" id="7955"/>
    <lineage>
        <taxon>Eukaryota</taxon>
        <taxon>Metazoa</taxon>
        <taxon>Chordata</taxon>
        <taxon>Craniata</taxon>
        <taxon>Vertebrata</taxon>
        <taxon>Euteleostomi</taxon>
        <taxon>Actinopterygii</taxon>
        <taxon>Neopterygii</taxon>
        <taxon>Teleostei</taxon>
        <taxon>Ostariophysi</taxon>
        <taxon>Cypriniformes</taxon>
        <taxon>Danionidae</taxon>
        <taxon>Danioninae</taxon>
        <taxon>Danio</taxon>
    </lineage>
</organism>
<dbReference type="ZFIN" id="ZDB-GENE-141216-107">
    <property type="gene designation" value="si:dkey-201i2.2"/>
</dbReference>
<dbReference type="PANTHER" id="PTHR46160">
    <property type="entry name" value="ALPHA-TECTORIN-RELATED"/>
    <property type="match status" value="1"/>
</dbReference>
<evidence type="ECO:0000313" key="1">
    <source>
        <dbReference type="Proteomes" id="UP000000437"/>
    </source>
</evidence>
<dbReference type="InterPro" id="IPR003886">
    <property type="entry name" value="NIDO_dom"/>
</dbReference>